<dbReference type="GO" id="GO:0004592">
    <property type="term" value="F:pantoate-beta-alanine ligase activity"/>
    <property type="evidence" value="ECO:0007669"/>
    <property type="project" value="UniProtKB-UniRule"/>
</dbReference>
<dbReference type="SUPFAM" id="SSF52374">
    <property type="entry name" value="Nucleotidylyl transferase"/>
    <property type="match status" value="1"/>
</dbReference>
<keyword evidence="3 8" id="KW-0436">Ligase</keyword>
<evidence type="ECO:0000313" key="10">
    <source>
        <dbReference type="Proteomes" id="UP000614424"/>
    </source>
</evidence>
<evidence type="ECO:0000256" key="6">
    <source>
        <dbReference type="ARBA" id="ARBA00022840"/>
    </source>
</evidence>
<comment type="function">
    <text evidence="8">Catalyzes the condensation of pantoate with beta-alanine in an ATP-dependent reaction via a pantoyl-adenylate intermediate.</text>
</comment>
<keyword evidence="8" id="KW-0963">Cytoplasm</keyword>
<dbReference type="Pfam" id="PF02569">
    <property type="entry name" value="Pantoate_ligase"/>
    <property type="match status" value="1"/>
</dbReference>
<comment type="catalytic activity">
    <reaction evidence="7 8">
        <text>(R)-pantoate + beta-alanine + ATP = (R)-pantothenate + AMP + diphosphate + H(+)</text>
        <dbReference type="Rhea" id="RHEA:10912"/>
        <dbReference type="ChEBI" id="CHEBI:15378"/>
        <dbReference type="ChEBI" id="CHEBI:15980"/>
        <dbReference type="ChEBI" id="CHEBI:29032"/>
        <dbReference type="ChEBI" id="CHEBI:30616"/>
        <dbReference type="ChEBI" id="CHEBI:33019"/>
        <dbReference type="ChEBI" id="CHEBI:57966"/>
        <dbReference type="ChEBI" id="CHEBI:456215"/>
        <dbReference type="EC" id="6.3.2.1"/>
    </reaction>
</comment>
<accession>A0A8J6NHN8</accession>
<dbReference type="EC" id="6.3.2.1" evidence="8"/>
<feature type="binding site" evidence="8">
    <location>
        <begin position="184"/>
        <end position="187"/>
    </location>
    <ligand>
        <name>ATP</name>
        <dbReference type="ChEBI" id="CHEBI:30616"/>
    </ligand>
</feature>
<organism evidence="9 10">
    <name type="scientific">Candidatus Desulfobia pelagia</name>
    <dbReference type="NCBI Taxonomy" id="2841692"/>
    <lineage>
        <taxon>Bacteria</taxon>
        <taxon>Pseudomonadati</taxon>
        <taxon>Thermodesulfobacteriota</taxon>
        <taxon>Desulfobulbia</taxon>
        <taxon>Desulfobulbales</taxon>
        <taxon>Desulfobulbaceae</taxon>
        <taxon>Candidatus Desulfobia</taxon>
    </lineage>
</organism>
<name>A0A8J6NHN8_9BACT</name>
<evidence type="ECO:0000256" key="4">
    <source>
        <dbReference type="ARBA" id="ARBA00022655"/>
    </source>
</evidence>
<protein>
    <recommendedName>
        <fullName evidence="8">Pantothenate synthetase</fullName>
        <shortName evidence="8">PS</shortName>
        <ecNumber evidence="8">6.3.2.1</ecNumber>
    </recommendedName>
    <alternativeName>
        <fullName evidence="8">Pantoate--beta-alanine ligase</fullName>
    </alternativeName>
    <alternativeName>
        <fullName evidence="8">Pantoate-activating enzyme</fullName>
    </alternativeName>
</protein>
<dbReference type="CDD" id="cd00560">
    <property type="entry name" value="PanC"/>
    <property type="match status" value="1"/>
</dbReference>
<dbReference type="Gene3D" id="3.40.50.620">
    <property type="entry name" value="HUPs"/>
    <property type="match status" value="1"/>
</dbReference>
<evidence type="ECO:0000313" key="9">
    <source>
        <dbReference type="EMBL" id="MBC8318684.1"/>
    </source>
</evidence>
<evidence type="ECO:0000256" key="5">
    <source>
        <dbReference type="ARBA" id="ARBA00022741"/>
    </source>
</evidence>
<dbReference type="GO" id="GO:0015940">
    <property type="term" value="P:pantothenate biosynthetic process"/>
    <property type="evidence" value="ECO:0007669"/>
    <property type="project" value="UniProtKB-UniRule"/>
</dbReference>
<dbReference type="GO" id="GO:0005524">
    <property type="term" value="F:ATP binding"/>
    <property type="evidence" value="ECO:0007669"/>
    <property type="project" value="UniProtKB-KW"/>
</dbReference>
<dbReference type="NCBIfam" id="TIGR00018">
    <property type="entry name" value="panC"/>
    <property type="match status" value="1"/>
</dbReference>
<evidence type="ECO:0000256" key="1">
    <source>
        <dbReference type="ARBA" id="ARBA00004990"/>
    </source>
</evidence>
<evidence type="ECO:0000256" key="7">
    <source>
        <dbReference type="ARBA" id="ARBA00048258"/>
    </source>
</evidence>
<dbReference type="InterPro" id="IPR004821">
    <property type="entry name" value="Cyt_trans-like"/>
</dbReference>
<dbReference type="UniPathway" id="UPA00028">
    <property type="reaction ID" value="UER00005"/>
</dbReference>
<feature type="active site" description="Proton donor" evidence="8">
    <location>
        <position position="37"/>
    </location>
</feature>
<dbReference type="EMBL" id="JACNJZ010000176">
    <property type="protein sequence ID" value="MBC8318684.1"/>
    <property type="molecule type" value="Genomic_DNA"/>
</dbReference>
<feature type="binding site" evidence="8">
    <location>
        <position position="176"/>
    </location>
    <ligand>
        <name>ATP</name>
        <dbReference type="ChEBI" id="CHEBI:30616"/>
    </ligand>
</feature>
<comment type="pathway">
    <text evidence="1 8">Cofactor biosynthesis; (R)-pantothenate biosynthesis; (R)-pantothenate from (R)-pantoate and beta-alanine: step 1/1.</text>
</comment>
<dbReference type="NCBIfam" id="TIGR00125">
    <property type="entry name" value="cyt_tran_rel"/>
    <property type="match status" value="1"/>
</dbReference>
<feature type="binding site" evidence="8">
    <location>
        <position position="61"/>
    </location>
    <ligand>
        <name>(R)-pantoate</name>
        <dbReference type="ChEBI" id="CHEBI:15980"/>
    </ligand>
</feature>
<dbReference type="Proteomes" id="UP000614424">
    <property type="component" value="Unassembled WGS sequence"/>
</dbReference>
<reference evidence="9 10" key="1">
    <citation type="submission" date="2020-08" db="EMBL/GenBank/DDBJ databases">
        <title>Bridging the membrane lipid divide: bacteria of the FCB group superphylum have the potential to synthesize archaeal ether lipids.</title>
        <authorList>
            <person name="Villanueva L."/>
            <person name="Von Meijenfeldt F.A.B."/>
            <person name="Westbye A.B."/>
            <person name="Yadav S."/>
            <person name="Hopmans E.C."/>
            <person name="Dutilh B.E."/>
            <person name="Sinninghe Damste J.S."/>
        </authorList>
    </citation>
    <scope>NUCLEOTIDE SEQUENCE [LARGE SCALE GENOMIC DNA]</scope>
    <source>
        <strain evidence="9">NIOZ-UU47</strain>
    </source>
</reference>
<keyword evidence="5 8" id="KW-0547">Nucleotide-binding</keyword>
<feature type="binding site" evidence="8">
    <location>
        <begin position="147"/>
        <end position="150"/>
    </location>
    <ligand>
        <name>ATP</name>
        <dbReference type="ChEBI" id="CHEBI:30616"/>
    </ligand>
</feature>
<dbReference type="Gene3D" id="3.30.1300.10">
    <property type="entry name" value="Pantoate-beta-alanine ligase, C-terminal domain"/>
    <property type="match status" value="1"/>
</dbReference>
<comment type="miscellaneous">
    <text evidence="8">The reaction proceeds by a bi uni uni bi ping pong mechanism.</text>
</comment>
<dbReference type="HAMAP" id="MF_00158">
    <property type="entry name" value="PanC"/>
    <property type="match status" value="1"/>
</dbReference>
<comment type="caution">
    <text evidence="9">The sequence shown here is derived from an EMBL/GenBank/DDBJ whole genome shotgun (WGS) entry which is preliminary data.</text>
</comment>
<feature type="binding site" evidence="8">
    <location>
        <position position="61"/>
    </location>
    <ligand>
        <name>beta-alanine</name>
        <dbReference type="ChEBI" id="CHEBI:57966"/>
    </ligand>
</feature>
<keyword evidence="4 8" id="KW-0566">Pantothenate biosynthesis</keyword>
<evidence type="ECO:0000256" key="2">
    <source>
        <dbReference type="ARBA" id="ARBA00009256"/>
    </source>
</evidence>
<comment type="subcellular location">
    <subcellularLocation>
        <location evidence="8">Cytoplasm</location>
    </subcellularLocation>
</comment>
<sequence>MEIIRKPKRMTAWVNSQAALGKTICLVPTMGYLHDGHLALVRKGCEWADHVVVSLFVNPIQFGPGEDLDSYPRSFERDAALSEKVGASVLFSPEAIDLYPKGFQTTVTVKGLTSGLCGGSRPHHFDGVTTVVAKLFHIVKPHSAVFGQKDLQQLAVIKKMVSDLNWDIDILGHPIVREADGLAMSSRNSYLNEEERLKALCLHDAIQFARKKVRAGSQNAASLEEDIECRIRGCNGVVIDYVSIVNAETLQKCSVINNDSVLALAVKIGRTRLIDNGFLKAEA</sequence>
<dbReference type="InterPro" id="IPR014729">
    <property type="entry name" value="Rossmann-like_a/b/a_fold"/>
</dbReference>
<dbReference type="PANTHER" id="PTHR21299">
    <property type="entry name" value="CYTIDYLATE KINASE/PANTOATE-BETA-ALANINE LIGASE"/>
    <property type="match status" value="1"/>
</dbReference>
<keyword evidence="6 8" id="KW-0067">ATP-binding</keyword>
<dbReference type="FunFam" id="3.40.50.620:FF:000013">
    <property type="entry name" value="Pantothenate synthetase"/>
    <property type="match status" value="1"/>
</dbReference>
<feature type="binding site" evidence="8">
    <location>
        <position position="153"/>
    </location>
    <ligand>
        <name>(R)-pantoate</name>
        <dbReference type="ChEBI" id="CHEBI:15980"/>
    </ligand>
</feature>
<dbReference type="AlphaFoldDB" id="A0A8J6NHN8"/>
<evidence type="ECO:0000256" key="8">
    <source>
        <dbReference type="HAMAP-Rule" id="MF_00158"/>
    </source>
</evidence>
<dbReference type="GO" id="GO:0005829">
    <property type="term" value="C:cytosol"/>
    <property type="evidence" value="ECO:0007669"/>
    <property type="project" value="TreeGrafter"/>
</dbReference>
<feature type="binding site" evidence="8">
    <location>
        <begin position="30"/>
        <end position="37"/>
    </location>
    <ligand>
        <name>ATP</name>
        <dbReference type="ChEBI" id="CHEBI:30616"/>
    </ligand>
</feature>
<evidence type="ECO:0000256" key="3">
    <source>
        <dbReference type="ARBA" id="ARBA00022598"/>
    </source>
</evidence>
<dbReference type="InterPro" id="IPR003721">
    <property type="entry name" value="Pantoate_ligase"/>
</dbReference>
<dbReference type="PANTHER" id="PTHR21299:SF1">
    <property type="entry name" value="PANTOATE--BETA-ALANINE LIGASE"/>
    <property type="match status" value="1"/>
</dbReference>
<dbReference type="InterPro" id="IPR042176">
    <property type="entry name" value="Pantoate_ligase_C"/>
</dbReference>
<gene>
    <name evidence="8" type="primary">panC</name>
    <name evidence="9" type="ORF">H8E41_12335</name>
</gene>
<comment type="subunit">
    <text evidence="8">Homodimer.</text>
</comment>
<comment type="similarity">
    <text evidence="2 8">Belongs to the pantothenate synthetase family.</text>
</comment>
<proteinExistence type="inferred from homology"/>